<dbReference type="Proteomes" id="UP000799755">
    <property type="component" value="Unassembled WGS sequence"/>
</dbReference>
<name>A0ACB6R868_9PLEO</name>
<reference evidence="1" key="1">
    <citation type="journal article" date="2020" name="Stud. Mycol.">
        <title>101 Dothideomycetes genomes: a test case for predicting lifestyles and emergence of pathogens.</title>
        <authorList>
            <person name="Haridas S."/>
            <person name="Albert R."/>
            <person name="Binder M."/>
            <person name="Bloem J."/>
            <person name="Labutti K."/>
            <person name="Salamov A."/>
            <person name="Andreopoulos B."/>
            <person name="Baker S."/>
            <person name="Barry K."/>
            <person name="Bills G."/>
            <person name="Bluhm B."/>
            <person name="Cannon C."/>
            <person name="Castanera R."/>
            <person name="Culley D."/>
            <person name="Daum C."/>
            <person name="Ezra D."/>
            <person name="Gonzalez J."/>
            <person name="Henrissat B."/>
            <person name="Kuo A."/>
            <person name="Liang C."/>
            <person name="Lipzen A."/>
            <person name="Lutzoni F."/>
            <person name="Magnuson J."/>
            <person name="Mondo S."/>
            <person name="Nolan M."/>
            <person name="Ohm R."/>
            <person name="Pangilinan J."/>
            <person name="Park H.-J."/>
            <person name="Ramirez L."/>
            <person name="Alfaro M."/>
            <person name="Sun H."/>
            <person name="Tritt A."/>
            <person name="Yoshinaga Y."/>
            <person name="Zwiers L.-H."/>
            <person name="Turgeon B."/>
            <person name="Goodwin S."/>
            <person name="Spatafora J."/>
            <person name="Crous P."/>
            <person name="Grigoriev I."/>
        </authorList>
    </citation>
    <scope>NUCLEOTIDE SEQUENCE</scope>
    <source>
        <strain evidence="1">ATCC 200398</strain>
    </source>
</reference>
<sequence length="1089" mass="119069">MFEKSLYDLIRGLRNHKGTEKEYIASSIKECRQEIRTNDMDLKSTALMKLTYLEMFGHDMSWASFNVLEVMSSPKYRHKRTGYLAAVQSFRRDTEVLMLAENQLKKDITSPTPTVISLPLGAIPHVVNPSMANSILGDLLPRLTHSHAVIRKKTVVTLYRLALVYPETLRPAWPKIKERLLDDGEDPSVTAAIVNVVCELGWRRPQDFLPLAPRLFDLLVEGGNNWMAIKLIKLFATLTPLEPRLIKKLLPPLTRIIRETSAMSLLYECINGIIQGGILAAVEDTAEGEEVARLCVGKLRGMMIEGDANLKYVALLAFDKIVRSHPHLVSQQQDVILECIDDADISIRMCALDLVVDMVNADNLTAIVGRLMRQLRNAPVASSSDDPANDRGPAAGVVPYAESDDSDAEESLRAAEQTSNQPPPLPEDYRVSVIRRTLEICSRDTYANITDFEWYIDVLVQLVRVSPATKTTSTVDSNDDDAHSSDVGRGIGRELQNVAIRVRSVRSEAVEAAQSLIAIDRRDHMFPASGNGGQSVLEYAGWLVGEYATLLTRPEVVMTSLLHPTSVQLPARILAVYIQAIPKVFASLSGNEQISWTPERKTLITLLMSRIIHFLAPLSMHPDLEVQERAVEFLELLRLAAEAAAGTPTSNPESSSSSEFVDPPLLLTQAIPALFIGADLNPVAPGAQRKVPVPEGLDLDAPINPHLASLLTQAEVEVWGEGDGEEEEGDGVWAAYSEPPSSTSASYDTATLTAAERLDASANALATAKEQSQSHSSYQNAAVEEEYLDPDIIARRKQERRERYKDDPFYIDAEKLGGLGQGQGSGAVTPLGRIVRAGGEELDIDAIPIMDLGVELEGMQGGIGGGGGLGMGRARSPRKMKKRVEIIGDETLGPEMDDQATSATDTSRDDIVPPPLSKAKKSLLQVDSSALGLLSLNDTDDDSTSHRQISRLEVERKQQEDAEIKKALMEVEKLRLEMQRASERLEARGEVVVRKKKKKTVRRVGGEDMEDGGGMGDAQGNRGGEGEGGEGTVVKKKKKKKKVKGEGEGEGEGERGGVEGGLGDKDEDTIAEGVVKKKKKKKRLVVLDE</sequence>
<comment type="caution">
    <text evidence="1">The sequence shown here is derived from an EMBL/GenBank/DDBJ whole genome shotgun (WGS) entry which is preliminary data.</text>
</comment>
<dbReference type="EMBL" id="MU003497">
    <property type="protein sequence ID" value="KAF2474517.1"/>
    <property type="molecule type" value="Genomic_DNA"/>
</dbReference>
<accession>A0ACB6R868</accession>
<keyword evidence="2" id="KW-1185">Reference proteome</keyword>
<proteinExistence type="predicted"/>
<evidence type="ECO:0000313" key="2">
    <source>
        <dbReference type="Proteomes" id="UP000799755"/>
    </source>
</evidence>
<evidence type="ECO:0000313" key="1">
    <source>
        <dbReference type="EMBL" id="KAF2474517.1"/>
    </source>
</evidence>
<gene>
    <name evidence="1" type="ORF">BDR25DRAFT_279832</name>
</gene>
<organism evidence="1 2">
    <name type="scientific">Lindgomyces ingoldianus</name>
    <dbReference type="NCBI Taxonomy" id="673940"/>
    <lineage>
        <taxon>Eukaryota</taxon>
        <taxon>Fungi</taxon>
        <taxon>Dikarya</taxon>
        <taxon>Ascomycota</taxon>
        <taxon>Pezizomycotina</taxon>
        <taxon>Dothideomycetes</taxon>
        <taxon>Pleosporomycetidae</taxon>
        <taxon>Pleosporales</taxon>
        <taxon>Lindgomycetaceae</taxon>
        <taxon>Lindgomyces</taxon>
    </lineage>
</organism>
<protein>
    <submittedName>
        <fullName evidence="1">Adaptor protein complex AP-3 delta subunit</fullName>
    </submittedName>
</protein>